<gene>
    <name evidence="1" type="ORF">GCN75_23645</name>
</gene>
<reference evidence="1 2" key="1">
    <citation type="submission" date="2019-10" db="EMBL/GenBank/DDBJ databases">
        <title>Three novel species isolated from a subtropical stream in China.</title>
        <authorList>
            <person name="Lu H."/>
        </authorList>
    </citation>
    <scope>NUCLEOTIDE SEQUENCE [LARGE SCALE GENOMIC DNA]</scope>
    <source>
        <strain evidence="1 2">FT13W</strain>
    </source>
</reference>
<sequence length="47" mass="5431">MGRQTAACLQVARRLRLHADAVLRFITEHVVLFTNNLVERTVRMPKV</sequence>
<organism evidence="1 2">
    <name type="scientific">Janthinobacterium violaceinigrum</name>
    <dbReference type="NCBI Taxonomy" id="2654252"/>
    <lineage>
        <taxon>Bacteria</taxon>
        <taxon>Pseudomonadati</taxon>
        <taxon>Pseudomonadota</taxon>
        <taxon>Betaproteobacteria</taxon>
        <taxon>Burkholderiales</taxon>
        <taxon>Oxalobacteraceae</taxon>
        <taxon>Janthinobacterium</taxon>
    </lineage>
</organism>
<proteinExistence type="predicted"/>
<evidence type="ECO:0000313" key="1">
    <source>
        <dbReference type="EMBL" id="KAB8061530.1"/>
    </source>
</evidence>
<accession>A0A6I1HUM2</accession>
<comment type="caution">
    <text evidence="1">The sequence shown here is derived from an EMBL/GenBank/DDBJ whole genome shotgun (WGS) entry which is preliminary data.</text>
</comment>
<name>A0A6I1HUM2_9BURK</name>
<dbReference type="EMBL" id="WFLI01000037">
    <property type="protein sequence ID" value="KAB8061530.1"/>
    <property type="molecule type" value="Genomic_DNA"/>
</dbReference>
<dbReference type="Proteomes" id="UP000468717">
    <property type="component" value="Unassembled WGS sequence"/>
</dbReference>
<protein>
    <submittedName>
        <fullName evidence="1">Transposase</fullName>
    </submittedName>
</protein>
<evidence type="ECO:0000313" key="2">
    <source>
        <dbReference type="Proteomes" id="UP000468717"/>
    </source>
</evidence>
<keyword evidence="2" id="KW-1185">Reference proteome</keyword>
<dbReference type="AlphaFoldDB" id="A0A6I1HUM2"/>